<feature type="compositionally biased region" description="Low complexity" evidence="2">
    <location>
        <begin position="142"/>
        <end position="152"/>
    </location>
</feature>
<protein>
    <submittedName>
        <fullName evidence="3">ExgA protein</fullName>
    </submittedName>
</protein>
<evidence type="ECO:0000313" key="4">
    <source>
        <dbReference type="Proteomes" id="UP000649617"/>
    </source>
</evidence>
<keyword evidence="4" id="KW-1185">Reference proteome</keyword>
<dbReference type="AlphaFoldDB" id="A0A812UTV8"/>
<gene>
    <name evidence="3" type="primary">exgA</name>
    <name evidence="3" type="ORF">SPIL2461_LOCUS15609</name>
</gene>
<dbReference type="Proteomes" id="UP000649617">
    <property type="component" value="Unassembled WGS sequence"/>
</dbReference>
<dbReference type="EMBL" id="CAJNIZ010038835">
    <property type="protein sequence ID" value="CAE7583184.1"/>
    <property type="molecule type" value="Genomic_DNA"/>
</dbReference>
<organism evidence="3 4">
    <name type="scientific">Symbiodinium pilosum</name>
    <name type="common">Dinoflagellate</name>
    <dbReference type="NCBI Taxonomy" id="2952"/>
    <lineage>
        <taxon>Eukaryota</taxon>
        <taxon>Sar</taxon>
        <taxon>Alveolata</taxon>
        <taxon>Dinophyceae</taxon>
        <taxon>Suessiales</taxon>
        <taxon>Symbiodiniaceae</taxon>
        <taxon>Symbiodinium</taxon>
    </lineage>
</organism>
<proteinExistence type="predicted"/>
<evidence type="ECO:0000256" key="2">
    <source>
        <dbReference type="SAM" id="MobiDB-lite"/>
    </source>
</evidence>
<feature type="region of interest" description="Disordered" evidence="2">
    <location>
        <begin position="88"/>
        <end position="107"/>
    </location>
</feature>
<reference evidence="3" key="1">
    <citation type="submission" date="2021-02" db="EMBL/GenBank/DDBJ databases">
        <authorList>
            <person name="Dougan E. K."/>
            <person name="Rhodes N."/>
            <person name="Thang M."/>
            <person name="Chan C."/>
        </authorList>
    </citation>
    <scope>NUCLEOTIDE SEQUENCE</scope>
</reference>
<evidence type="ECO:0000256" key="1">
    <source>
        <dbReference type="SAM" id="Coils"/>
    </source>
</evidence>
<name>A0A812UTV8_SYMPI</name>
<comment type="caution">
    <text evidence="3">The sequence shown here is derived from an EMBL/GenBank/DDBJ whole genome shotgun (WGS) entry which is preliminary data.</text>
</comment>
<sequence>MAVRIQRLKDSEKDAQDMEKAANAMVLIAAKMATIACRACGTKGGSCNCNEKAFLEAKAAWAAFRHVRGEGKTRDHLKPTAATEYARKLQPATVRHGPGPGPGATEIVTIDDDEDQARDQPQKRPPQTPARSPATPGKRLKAAPATPAPAKKYSVEDEVLHRRQALARRKFDKPIPRNLEGLKKEHALHRRRMKEQRRAERKLKLERRLLKRARKAQQEWEANAGKEEDAEQSHRVEGKEFAKLRALFLAQLQTKRKRRKLLAEYKIDWASFRRMLIWTPRNYREQLRKMRAEKRKARRAKGGKFSDETVQLKPRDFSMPDLTLDEAPEDLRFKRPRKWRSSGAAMKQLVRQRRKEARGSPIRPFLVRDIPVISGKDAKRKMLTYPVLTYPSSVKEEQETDSRLQAAAATEAGETATTTAEDSLQSKGIVAEAAMAIEAGSLRRDMRLDHGLRKVMHSISLAVTSLPACQPTR</sequence>
<feature type="coiled-coil region" evidence="1">
    <location>
        <begin position="179"/>
        <end position="230"/>
    </location>
</feature>
<feature type="region of interest" description="Disordered" evidence="2">
    <location>
        <begin position="113"/>
        <end position="155"/>
    </location>
</feature>
<feature type="region of interest" description="Disordered" evidence="2">
    <location>
        <begin position="394"/>
        <end position="424"/>
    </location>
</feature>
<keyword evidence="1" id="KW-0175">Coiled coil</keyword>
<evidence type="ECO:0000313" key="3">
    <source>
        <dbReference type="EMBL" id="CAE7583184.1"/>
    </source>
</evidence>
<feature type="compositionally biased region" description="Low complexity" evidence="2">
    <location>
        <begin position="406"/>
        <end position="421"/>
    </location>
</feature>
<accession>A0A812UTV8</accession>